<feature type="compositionally biased region" description="Acidic residues" evidence="4">
    <location>
        <begin position="10"/>
        <end position="25"/>
    </location>
</feature>
<evidence type="ECO:0000256" key="1">
    <source>
        <dbReference type="ARBA" id="ARBA00004245"/>
    </source>
</evidence>
<accession>A0A8B9LU96</accession>
<feature type="domain" description="Katanin p80 subunit C-terminal" evidence="5">
    <location>
        <begin position="133"/>
        <end position="270"/>
    </location>
</feature>
<dbReference type="Proteomes" id="UP000694621">
    <property type="component" value="Unplaced"/>
</dbReference>
<dbReference type="PANTHER" id="PTHR14682:SF1">
    <property type="entry name" value="KATNB1-LIKE PROTEIN 1"/>
    <property type="match status" value="1"/>
</dbReference>
<dbReference type="PANTHER" id="PTHR14682">
    <property type="entry name" value="KATNB1-LIKE PROTEIN 1"/>
    <property type="match status" value="1"/>
</dbReference>
<dbReference type="GO" id="GO:0005856">
    <property type="term" value="C:cytoskeleton"/>
    <property type="evidence" value="ECO:0007669"/>
    <property type="project" value="UniProtKB-SubCell"/>
</dbReference>
<reference evidence="6" key="1">
    <citation type="submission" date="2025-08" db="UniProtKB">
        <authorList>
            <consortium name="Ensembl"/>
        </authorList>
    </citation>
    <scope>IDENTIFICATION</scope>
</reference>
<evidence type="ECO:0000313" key="6">
    <source>
        <dbReference type="Ensembl" id="ENSAMXP00005056697.1"/>
    </source>
</evidence>
<evidence type="ECO:0000256" key="2">
    <source>
        <dbReference type="ARBA" id="ARBA00022490"/>
    </source>
</evidence>
<proteinExistence type="predicted"/>
<dbReference type="Pfam" id="PF13925">
    <property type="entry name" value="Katanin_con80"/>
    <property type="match status" value="1"/>
</dbReference>
<sequence>MMPFTVMSSEENDYEESDGSEENLTSEEQTYRVRVSHYTEMGFSNKKEPNKKRVKRVVSCKRKTRHLTVSSGIRRRPSINAKTFEAFNKDNENTGREESLDGGRCGFPLSVALGYRMEEENIKHFHYLSEISKDHKRMAEILFGRNLRLNIALTLWRRNIGELLSFLIKIQDLSVLVDCLPVFTNSLRDKHTHVTTGFCVDLFPLVNNVLKSHYKDYLVIALLWIQAVLVKWLPELSQNVGSAFTICSSDYKNIHAIKQQLRALWRYQLRFTTEATAEIWKDIESLLYPLRLC</sequence>
<dbReference type="GO" id="GO:0005730">
    <property type="term" value="C:nucleolus"/>
    <property type="evidence" value="ECO:0007669"/>
    <property type="project" value="TreeGrafter"/>
</dbReference>
<name>A0A8B9LU96_ASTMX</name>
<keyword evidence="2" id="KW-0963">Cytoplasm</keyword>
<dbReference type="GO" id="GO:0008017">
    <property type="term" value="F:microtubule binding"/>
    <property type="evidence" value="ECO:0007669"/>
    <property type="project" value="InterPro"/>
</dbReference>
<dbReference type="Ensembl" id="ENSAMXT00005061267.1">
    <property type="protein sequence ID" value="ENSAMXP00005056697.1"/>
    <property type="gene ID" value="ENSAMXG00005025137.1"/>
</dbReference>
<organism evidence="6 7">
    <name type="scientific">Astyanax mexicanus</name>
    <name type="common">Blind cave fish</name>
    <name type="synonym">Astyanax fasciatus mexicanus</name>
    <dbReference type="NCBI Taxonomy" id="7994"/>
    <lineage>
        <taxon>Eukaryota</taxon>
        <taxon>Metazoa</taxon>
        <taxon>Chordata</taxon>
        <taxon>Craniata</taxon>
        <taxon>Vertebrata</taxon>
        <taxon>Euteleostomi</taxon>
        <taxon>Actinopterygii</taxon>
        <taxon>Neopterygii</taxon>
        <taxon>Teleostei</taxon>
        <taxon>Ostariophysi</taxon>
        <taxon>Characiformes</taxon>
        <taxon>Characoidei</taxon>
        <taxon>Acestrorhamphidae</taxon>
        <taxon>Acestrorhamphinae</taxon>
        <taxon>Astyanax</taxon>
    </lineage>
</organism>
<protein>
    <submittedName>
        <fullName evidence="6">Katanin regulatory subunit B1 like 1</fullName>
    </submittedName>
</protein>
<evidence type="ECO:0000313" key="7">
    <source>
        <dbReference type="Proteomes" id="UP000694621"/>
    </source>
</evidence>
<dbReference type="InterPro" id="IPR028021">
    <property type="entry name" value="Katanin_C-terminal"/>
</dbReference>
<comment type="subcellular location">
    <subcellularLocation>
        <location evidence="1">Cytoplasm</location>
        <location evidence="1">Cytoskeleton</location>
    </subcellularLocation>
</comment>
<dbReference type="InterPro" id="IPR042404">
    <property type="entry name" value="KATNBL1"/>
</dbReference>
<keyword evidence="3" id="KW-0206">Cytoskeleton</keyword>
<evidence type="ECO:0000256" key="3">
    <source>
        <dbReference type="ARBA" id="ARBA00023212"/>
    </source>
</evidence>
<evidence type="ECO:0000256" key="4">
    <source>
        <dbReference type="SAM" id="MobiDB-lite"/>
    </source>
</evidence>
<evidence type="ECO:0000259" key="5">
    <source>
        <dbReference type="Pfam" id="PF13925"/>
    </source>
</evidence>
<feature type="region of interest" description="Disordered" evidence="4">
    <location>
        <begin position="1"/>
        <end position="31"/>
    </location>
</feature>
<dbReference type="AlphaFoldDB" id="A0A8B9LU96"/>